<keyword evidence="1" id="KW-0966">Cell projection</keyword>
<organism evidence="1 2">
    <name type="scientific">Halosimplex rubrum</name>
    <dbReference type="NCBI Taxonomy" id="869889"/>
    <lineage>
        <taxon>Archaea</taxon>
        <taxon>Methanobacteriati</taxon>
        <taxon>Methanobacteriota</taxon>
        <taxon>Stenosarchaea group</taxon>
        <taxon>Halobacteria</taxon>
        <taxon>Halobacteriales</taxon>
        <taxon>Haloarculaceae</taxon>
        <taxon>Halosimplex</taxon>
    </lineage>
</organism>
<dbReference type="KEGG" id="hrr:HZS55_10970"/>
<gene>
    <name evidence="1" type="ORF">HZS55_10970</name>
</gene>
<dbReference type="OrthoDB" id="191000at2157"/>
<evidence type="ECO:0000313" key="1">
    <source>
        <dbReference type="EMBL" id="QLH77791.1"/>
    </source>
</evidence>
<dbReference type="GeneID" id="56078391"/>
<dbReference type="EMBL" id="CP058910">
    <property type="protein sequence ID" value="QLH77791.1"/>
    <property type="molecule type" value="Genomic_DNA"/>
</dbReference>
<name>A0A7D5SYC2_9EURY</name>
<proteinExistence type="predicted"/>
<keyword evidence="2" id="KW-1185">Reference proteome</keyword>
<accession>A0A7D5SYC2</accession>
<dbReference type="Proteomes" id="UP000509667">
    <property type="component" value="Chromosome"/>
</dbReference>
<dbReference type="RefSeq" id="WP_179911709.1">
    <property type="nucleotide sequence ID" value="NZ_CP058910.1"/>
</dbReference>
<dbReference type="InterPro" id="IPR055809">
    <property type="entry name" value="DUF7385"/>
</dbReference>
<keyword evidence="1" id="KW-0282">Flagellum</keyword>
<keyword evidence="1" id="KW-0969">Cilium</keyword>
<dbReference type="Pfam" id="PF24110">
    <property type="entry name" value="DUF7385"/>
    <property type="match status" value="1"/>
</dbReference>
<sequence length="80" mass="9056">MQPLDVEGSFDVHEYRHGLKLMSQDRATMHLENRNDFACPACGDAFDDLFVSEKRENTFGNPGGPFCVVRTDDQVLLLTH</sequence>
<reference evidence="1 2" key="1">
    <citation type="submission" date="2020-07" db="EMBL/GenBank/DDBJ databases">
        <title>Halosimplex pelagicum sp. nov. and Halosimplex rubrum sp. nov., isolated from salted brown alga Laminaria, and emended description of the genus Halosimplex.</title>
        <authorList>
            <person name="Cui H."/>
        </authorList>
    </citation>
    <scope>NUCLEOTIDE SEQUENCE [LARGE SCALE GENOMIC DNA]</scope>
    <source>
        <strain evidence="1 2">R27</strain>
    </source>
</reference>
<evidence type="ECO:0000313" key="2">
    <source>
        <dbReference type="Proteomes" id="UP000509667"/>
    </source>
</evidence>
<dbReference type="AlphaFoldDB" id="A0A7D5SYC2"/>
<protein>
    <submittedName>
        <fullName evidence="1">Flagella cluster protein</fullName>
    </submittedName>
</protein>